<dbReference type="VEuPathDB" id="FungiDB:BO80DRAFT_252432"/>
<evidence type="ECO:0000313" key="2">
    <source>
        <dbReference type="Proteomes" id="UP000249402"/>
    </source>
</evidence>
<organism evidence="1 2">
    <name type="scientific">Aspergillus ibericus CBS 121593</name>
    <dbReference type="NCBI Taxonomy" id="1448316"/>
    <lineage>
        <taxon>Eukaryota</taxon>
        <taxon>Fungi</taxon>
        <taxon>Dikarya</taxon>
        <taxon>Ascomycota</taxon>
        <taxon>Pezizomycotina</taxon>
        <taxon>Eurotiomycetes</taxon>
        <taxon>Eurotiomycetidae</taxon>
        <taxon>Eurotiales</taxon>
        <taxon>Aspergillaceae</taxon>
        <taxon>Aspergillus</taxon>
        <taxon>Aspergillus subgen. Circumdati</taxon>
    </lineage>
</organism>
<proteinExistence type="predicted"/>
<sequence length="115" mass="13079">MLLGVADSRVLSWAALMMPLTRPIKTVSGISSPYFPSIPLVHMLSHVHPCFSCIFLFTPSESFLACVLYTGFDLVYFVFGFPAFDKSLFAFLGCRLGSRRFHPRRWAYWTTTCIL</sequence>
<dbReference type="Proteomes" id="UP000249402">
    <property type="component" value="Unassembled WGS sequence"/>
</dbReference>
<name>A0A395HAL7_9EURO</name>
<dbReference type="GeneID" id="37219517"/>
<evidence type="ECO:0000313" key="1">
    <source>
        <dbReference type="EMBL" id="RAL03968.1"/>
    </source>
</evidence>
<accession>A0A395HAL7</accession>
<dbReference type="AlphaFoldDB" id="A0A395HAL7"/>
<protein>
    <submittedName>
        <fullName evidence="1">Uncharacterized protein</fullName>
    </submittedName>
</protein>
<gene>
    <name evidence="1" type="ORF">BO80DRAFT_252432</name>
</gene>
<keyword evidence="2" id="KW-1185">Reference proteome</keyword>
<dbReference type="EMBL" id="KZ824425">
    <property type="protein sequence ID" value="RAL03968.1"/>
    <property type="molecule type" value="Genomic_DNA"/>
</dbReference>
<reference evidence="1 2" key="1">
    <citation type="submission" date="2018-02" db="EMBL/GenBank/DDBJ databases">
        <title>The genomes of Aspergillus section Nigri reveals drivers in fungal speciation.</title>
        <authorList>
            <consortium name="DOE Joint Genome Institute"/>
            <person name="Vesth T.C."/>
            <person name="Nybo J."/>
            <person name="Theobald S."/>
            <person name="Brandl J."/>
            <person name="Frisvad J.C."/>
            <person name="Nielsen K.F."/>
            <person name="Lyhne E.K."/>
            <person name="Kogle M.E."/>
            <person name="Kuo A."/>
            <person name="Riley R."/>
            <person name="Clum A."/>
            <person name="Nolan M."/>
            <person name="Lipzen A."/>
            <person name="Salamov A."/>
            <person name="Henrissat B."/>
            <person name="Wiebenga A."/>
            <person name="De vries R.P."/>
            <person name="Grigoriev I.V."/>
            <person name="Mortensen U.H."/>
            <person name="Andersen M.R."/>
            <person name="Baker S.E."/>
        </authorList>
    </citation>
    <scope>NUCLEOTIDE SEQUENCE [LARGE SCALE GENOMIC DNA]</scope>
    <source>
        <strain evidence="1 2">CBS 121593</strain>
    </source>
</reference>
<dbReference type="RefSeq" id="XP_025578295.1">
    <property type="nucleotide sequence ID" value="XM_025714652.1"/>
</dbReference>